<dbReference type="OrthoDB" id="7539645at2759"/>
<keyword evidence="1" id="KW-0732">Signal</keyword>
<gene>
    <name evidence="2" type="ORF">ALC60_13910</name>
</gene>
<dbReference type="AlphaFoldDB" id="A0A151WGW2"/>
<dbReference type="EMBL" id="KQ983139">
    <property type="protein sequence ID" value="KYQ47076.1"/>
    <property type="molecule type" value="Genomic_DNA"/>
</dbReference>
<evidence type="ECO:0000313" key="3">
    <source>
        <dbReference type="Proteomes" id="UP000075809"/>
    </source>
</evidence>
<accession>A0A151WGW2</accession>
<reference evidence="2 3" key="1">
    <citation type="submission" date="2015-09" db="EMBL/GenBank/DDBJ databases">
        <title>Trachymyrmex zeteki WGS genome.</title>
        <authorList>
            <person name="Nygaard S."/>
            <person name="Hu H."/>
            <person name="Boomsma J."/>
            <person name="Zhang G."/>
        </authorList>
    </citation>
    <scope>NUCLEOTIDE SEQUENCE [LARGE SCALE GENOMIC DNA]</scope>
    <source>
        <strain evidence="2">Tzet28-1</strain>
        <tissue evidence="2">Whole body</tissue>
    </source>
</reference>
<proteinExistence type="predicted"/>
<sequence>MWLHCGILIYLFGFLLARSSKSADDAGKYSSFLERKLTLKLKTATRLKHNVGKILYEFPIQSYEMHHSVKIIEDYLKNGGSLLECLGVLPSITYAPIAEQIDSILGSMEDRLPEYLLPAISLIRRSLSESVLDADEIYKPTFEPPKVDPLEKISMRELKEATSSLTYRAPVKAMEGPWPKIVGEMAILIHDKVIPPRSELIAYMLANLRIPDATAEVRESVVLLVEYLQSHGKHELSTNFSVSLDPYMLVANAVSSLSLQNETLTAANILLPFLRKPSECRESAEFASFFQDNTLMNYTLLICRDRMISKTKDGIAFLSMIQQNNTDVWDVIEQFSPFEYASWKDLLLAFVSQLRRQQIHRSKVSSIIDSIYGKLILKNNRKRWQLPRNSIIASPLLFAMARKENSVRIRRLLMDVATDRTVKPEVWQKALAFTSSEDISGPINAALQTLKALLTSGLLPYSALSMNIAELVTTFDNRFNQGQTECASRLEIFLTNFTQEIEINRKMTIGDVDVKDLLQALPKLDIYTDEYRTLESFLSQDNLETKLGQIDLNAHPTRGRLLAQLLQMIKRADGIDDNLRRLAEQFTDNMAYEGYGAGALSYRSN</sequence>
<keyword evidence="3" id="KW-1185">Reference proteome</keyword>
<name>A0A151WGW2_9HYME</name>
<feature type="chain" id="PRO_5007591205" evidence="1">
    <location>
        <begin position="18"/>
        <end position="605"/>
    </location>
</feature>
<dbReference type="Proteomes" id="UP000075809">
    <property type="component" value="Unassembled WGS sequence"/>
</dbReference>
<feature type="signal peptide" evidence="1">
    <location>
        <begin position="1"/>
        <end position="17"/>
    </location>
</feature>
<dbReference type="KEGG" id="mzt:108730194"/>
<protein>
    <submittedName>
        <fullName evidence="2">Uncharacterized protein</fullName>
    </submittedName>
</protein>
<organism evidence="2 3">
    <name type="scientific">Mycetomoellerius zeteki</name>
    <dbReference type="NCBI Taxonomy" id="64791"/>
    <lineage>
        <taxon>Eukaryota</taxon>
        <taxon>Metazoa</taxon>
        <taxon>Ecdysozoa</taxon>
        <taxon>Arthropoda</taxon>
        <taxon>Hexapoda</taxon>
        <taxon>Insecta</taxon>
        <taxon>Pterygota</taxon>
        <taxon>Neoptera</taxon>
        <taxon>Endopterygota</taxon>
        <taxon>Hymenoptera</taxon>
        <taxon>Apocrita</taxon>
        <taxon>Aculeata</taxon>
        <taxon>Formicoidea</taxon>
        <taxon>Formicidae</taxon>
        <taxon>Myrmicinae</taxon>
        <taxon>Mycetomoellerius</taxon>
    </lineage>
</organism>
<evidence type="ECO:0000313" key="2">
    <source>
        <dbReference type="EMBL" id="KYQ47076.1"/>
    </source>
</evidence>
<evidence type="ECO:0000256" key="1">
    <source>
        <dbReference type="SAM" id="SignalP"/>
    </source>
</evidence>